<feature type="non-terminal residue" evidence="1">
    <location>
        <position position="1"/>
    </location>
</feature>
<name>A0A0B6XVH7_9EUPU</name>
<organism evidence="1">
    <name type="scientific">Arion vulgaris</name>
    <dbReference type="NCBI Taxonomy" id="1028688"/>
    <lineage>
        <taxon>Eukaryota</taxon>
        <taxon>Metazoa</taxon>
        <taxon>Spiralia</taxon>
        <taxon>Lophotrochozoa</taxon>
        <taxon>Mollusca</taxon>
        <taxon>Gastropoda</taxon>
        <taxon>Heterobranchia</taxon>
        <taxon>Euthyneura</taxon>
        <taxon>Panpulmonata</taxon>
        <taxon>Eupulmonata</taxon>
        <taxon>Stylommatophora</taxon>
        <taxon>Helicina</taxon>
        <taxon>Arionoidea</taxon>
        <taxon>Arionidae</taxon>
        <taxon>Arion</taxon>
    </lineage>
</organism>
<accession>A0A0B6XVH7</accession>
<evidence type="ECO:0000313" key="1">
    <source>
        <dbReference type="EMBL" id="CEK48052.1"/>
    </source>
</evidence>
<reference evidence="1" key="1">
    <citation type="submission" date="2014-12" db="EMBL/GenBank/DDBJ databases">
        <title>Insight into the proteome of Arion vulgaris.</title>
        <authorList>
            <person name="Aradska J."/>
            <person name="Bulat T."/>
            <person name="Smidak R."/>
            <person name="Sarate P."/>
            <person name="Gangsoo J."/>
            <person name="Sialana F."/>
            <person name="Bilban M."/>
            <person name="Lubec G."/>
        </authorList>
    </citation>
    <scope>NUCLEOTIDE SEQUENCE</scope>
    <source>
        <tissue evidence="1">Skin</tissue>
    </source>
</reference>
<protein>
    <submittedName>
        <fullName evidence="1">Uncharacterized protein</fullName>
    </submittedName>
</protein>
<dbReference type="EMBL" id="HACG01001187">
    <property type="protein sequence ID" value="CEK48052.1"/>
    <property type="molecule type" value="Transcribed_RNA"/>
</dbReference>
<sequence>KKCTKIDGKSSCICVDEKEAHLYKDTQLITTKPDRFTCPKCAEDKRDFAVKRCNKLTGRYEPVHIINKK</sequence>
<gene>
    <name evidence="1" type="primary">ORF2980</name>
</gene>
<feature type="non-terminal residue" evidence="1">
    <location>
        <position position="69"/>
    </location>
</feature>
<proteinExistence type="predicted"/>
<dbReference type="AlphaFoldDB" id="A0A0B6XVH7"/>